<dbReference type="Proteomes" id="UP001419268">
    <property type="component" value="Unassembled WGS sequence"/>
</dbReference>
<proteinExistence type="predicted"/>
<reference evidence="2 3" key="1">
    <citation type="submission" date="2024-01" db="EMBL/GenBank/DDBJ databases">
        <title>Genome assemblies of Stephania.</title>
        <authorList>
            <person name="Yang L."/>
        </authorList>
    </citation>
    <scope>NUCLEOTIDE SEQUENCE [LARGE SCALE GENOMIC DNA]</scope>
    <source>
        <strain evidence="2">JXDWG</strain>
        <tissue evidence="2">Leaf</tissue>
    </source>
</reference>
<name>A0AAP0HLM0_9MAGN</name>
<dbReference type="AlphaFoldDB" id="A0AAP0HLM0"/>
<feature type="compositionally biased region" description="Gly residues" evidence="1">
    <location>
        <begin position="7"/>
        <end position="25"/>
    </location>
</feature>
<accession>A0AAP0HLM0</accession>
<dbReference type="EMBL" id="JBBNAG010000012">
    <property type="protein sequence ID" value="KAK9088876.1"/>
    <property type="molecule type" value="Genomic_DNA"/>
</dbReference>
<protein>
    <submittedName>
        <fullName evidence="2">Uncharacterized protein</fullName>
    </submittedName>
</protein>
<evidence type="ECO:0000256" key="1">
    <source>
        <dbReference type="SAM" id="MobiDB-lite"/>
    </source>
</evidence>
<keyword evidence="3" id="KW-1185">Reference proteome</keyword>
<sequence>MWSWRGSGRGDSCSGGGGGHDGGGVIVDLGTAVTSGDGGEDGVSGVRGFRRREGWRRSHTRYDPSRRENGADQRLCKAVGGMGNTAAVRWIVKARERESSRSTEER</sequence>
<comment type="caution">
    <text evidence="2">The sequence shown here is derived from an EMBL/GenBank/DDBJ whole genome shotgun (WGS) entry which is preliminary data.</text>
</comment>
<gene>
    <name evidence="2" type="ORF">Scep_027958</name>
</gene>
<evidence type="ECO:0000313" key="3">
    <source>
        <dbReference type="Proteomes" id="UP001419268"/>
    </source>
</evidence>
<organism evidence="2 3">
    <name type="scientific">Stephania cephalantha</name>
    <dbReference type="NCBI Taxonomy" id="152367"/>
    <lineage>
        <taxon>Eukaryota</taxon>
        <taxon>Viridiplantae</taxon>
        <taxon>Streptophyta</taxon>
        <taxon>Embryophyta</taxon>
        <taxon>Tracheophyta</taxon>
        <taxon>Spermatophyta</taxon>
        <taxon>Magnoliopsida</taxon>
        <taxon>Ranunculales</taxon>
        <taxon>Menispermaceae</taxon>
        <taxon>Menispermoideae</taxon>
        <taxon>Cissampelideae</taxon>
        <taxon>Stephania</taxon>
    </lineage>
</organism>
<evidence type="ECO:0000313" key="2">
    <source>
        <dbReference type="EMBL" id="KAK9088876.1"/>
    </source>
</evidence>
<feature type="region of interest" description="Disordered" evidence="1">
    <location>
        <begin position="1"/>
        <end position="46"/>
    </location>
</feature>